<evidence type="ECO:0000256" key="2">
    <source>
        <dbReference type="ARBA" id="ARBA00007637"/>
    </source>
</evidence>
<dbReference type="SUPFAM" id="SSF51735">
    <property type="entry name" value="NAD(P)-binding Rossmann-fold domains"/>
    <property type="match status" value="1"/>
</dbReference>
<dbReference type="PANTHER" id="PTHR43000">
    <property type="entry name" value="DTDP-D-GLUCOSE 4,6-DEHYDRATASE-RELATED"/>
    <property type="match status" value="1"/>
</dbReference>
<comment type="pathway">
    <text evidence="1">Bacterial outer membrane biogenesis; LPS O-antigen biosynthesis.</text>
</comment>
<dbReference type="InterPro" id="IPR001509">
    <property type="entry name" value="Epimerase_deHydtase"/>
</dbReference>
<keyword evidence="5" id="KW-1185">Reference proteome</keyword>
<keyword evidence="4" id="KW-0456">Lyase</keyword>
<evidence type="ECO:0000313" key="4">
    <source>
        <dbReference type="EMBL" id="UUX48383.1"/>
    </source>
</evidence>
<accession>A0A9J7AMI9</accession>
<proteinExistence type="inferred from homology"/>
<dbReference type="Proteomes" id="UP001060336">
    <property type="component" value="Chromosome"/>
</dbReference>
<dbReference type="Pfam" id="PF01370">
    <property type="entry name" value="Epimerase"/>
    <property type="match status" value="1"/>
</dbReference>
<evidence type="ECO:0000256" key="1">
    <source>
        <dbReference type="ARBA" id="ARBA00005125"/>
    </source>
</evidence>
<dbReference type="RefSeq" id="WP_257766890.1">
    <property type="nucleotide sequence ID" value="NZ_CP102480.1"/>
</dbReference>
<feature type="domain" description="NAD-dependent epimerase/dehydratase" evidence="3">
    <location>
        <begin position="42"/>
        <end position="277"/>
    </location>
</feature>
<evidence type="ECO:0000259" key="3">
    <source>
        <dbReference type="Pfam" id="PF01370"/>
    </source>
</evidence>
<evidence type="ECO:0000313" key="5">
    <source>
        <dbReference type="Proteomes" id="UP001060336"/>
    </source>
</evidence>
<dbReference type="Gene3D" id="3.40.50.720">
    <property type="entry name" value="NAD(P)-binding Rossmann-like Domain"/>
    <property type="match status" value="1"/>
</dbReference>
<organism evidence="4 5">
    <name type="scientific">Nisaea acidiphila</name>
    <dbReference type="NCBI Taxonomy" id="1862145"/>
    <lineage>
        <taxon>Bacteria</taxon>
        <taxon>Pseudomonadati</taxon>
        <taxon>Pseudomonadota</taxon>
        <taxon>Alphaproteobacteria</taxon>
        <taxon>Rhodospirillales</taxon>
        <taxon>Thalassobaculaceae</taxon>
        <taxon>Nisaea</taxon>
    </lineage>
</organism>
<dbReference type="EC" id="4.2.1.47" evidence="4"/>
<dbReference type="AlphaFoldDB" id="A0A9J7AMI9"/>
<dbReference type="EMBL" id="CP102480">
    <property type="protein sequence ID" value="UUX48383.1"/>
    <property type="molecule type" value="Genomic_DNA"/>
</dbReference>
<gene>
    <name evidence="4" type="ORF">NUH88_13270</name>
</gene>
<dbReference type="KEGG" id="naci:NUH88_13270"/>
<dbReference type="InterPro" id="IPR036291">
    <property type="entry name" value="NAD(P)-bd_dom_sf"/>
</dbReference>
<reference evidence="4" key="1">
    <citation type="submission" date="2022-08" db="EMBL/GenBank/DDBJ databases">
        <title>Nisaea acidiphila sp. nov., isolated from a marine algal debris and emended description of the genus Nisaea Urios et al. 2008.</title>
        <authorList>
            <person name="Kwon K."/>
        </authorList>
    </citation>
    <scope>NUCLEOTIDE SEQUENCE</scope>
    <source>
        <strain evidence="4">MEBiC11861</strain>
    </source>
</reference>
<name>A0A9J7AMI9_9PROT</name>
<protein>
    <submittedName>
        <fullName evidence="4">GDP-mannose 4,6-dehydratase</fullName>
        <ecNumber evidence="4">4.2.1.47</ecNumber>
    </submittedName>
</protein>
<dbReference type="GO" id="GO:0008446">
    <property type="term" value="F:GDP-mannose 4,6-dehydratase activity"/>
    <property type="evidence" value="ECO:0007669"/>
    <property type="project" value="UniProtKB-EC"/>
</dbReference>
<comment type="similarity">
    <text evidence="2">Belongs to the NAD(P)-dependent epimerase/dehydratase family.</text>
</comment>
<dbReference type="Gene3D" id="3.90.25.10">
    <property type="entry name" value="UDP-galactose 4-epimerase, domain 1"/>
    <property type="match status" value="1"/>
</dbReference>
<sequence length="369" mass="40091">MPISELSAGPKAVLCSSLSIFGGRISIMTADMDAGKARGVAVVTGGGGFIGSHMVDLLLAEKYEVRVVDNFSGGHRTNLRHHSREPGLKIFEADIRDIESIRPAFDGAQLVFHFAGIGDIVPSIERPIDYMATNVQGTVHVLECARSAGVQKFVYAASSSCYGLASTPTLETHLIQPQYPYALSKYQGEEAVMHWHQVYGLPANSVRIFNAYGTRVRTTGAYGAVFGVFLRQKLAGKPFTVVGDGNQRRDFIYASDLAKAFLAAARTEKSGEIYNAGGGNPQSINRLVELLGGEVVYVPKRPGEPDETWADITKIQSELGWAPEISFEDGVGRMLADIEHWKDAPLWDPDSIADATKTWFTYLSDDAKG</sequence>